<dbReference type="InterPro" id="IPR015422">
    <property type="entry name" value="PyrdxlP-dep_Trfase_small"/>
</dbReference>
<comment type="caution">
    <text evidence="3">The sequence shown here is derived from an EMBL/GenBank/DDBJ whole genome shotgun (WGS) entry which is preliminary data.</text>
</comment>
<evidence type="ECO:0000313" key="4">
    <source>
        <dbReference type="Proteomes" id="UP000094669"/>
    </source>
</evidence>
<dbReference type="EC" id="2.6.1.-" evidence="1"/>
<dbReference type="InterPro" id="IPR004839">
    <property type="entry name" value="Aminotransferase_I/II_large"/>
</dbReference>
<dbReference type="PANTHER" id="PTHR43510">
    <property type="entry name" value="AMINOTRANSFERASE FUNCTION, HYPOTHETICAL (EUROFUNG)"/>
    <property type="match status" value="1"/>
</dbReference>
<dbReference type="Proteomes" id="UP000094669">
    <property type="component" value="Unassembled WGS sequence"/>
</dbReference>
<organism evidence="3 4">
    <name type="scientific">Leptospira inadai serovar Lyme</name>
    <dbReference type="NCBI Taxonomy" id="293084"/>
    <lineage>
        <taxon>Bacteria</taxon>
        <taxon>Pseudomonadati</taxon>
        <taxon>Spirochaetota</taxon>
        <taxon>Spirochaetia</taxon>
        <taxon>Leptospirales</taxon>
        <taxon>Leptospiraceae</taxon>
        <taxon>Leptospira</taxon>
    </lineage>
</organism>
<evidence type="ECO:0000259" key="2">
    <source>
        <dbReference type="Pfam" id="PF00155"/>
    </source>
</evidence>
<accession>A0ABX4YMV9</accession>
<dbReference type="PANTHER" id="PTHR43510:SF1">
    <property type="entry name" value="AMINOTRANSFERASE FUNCTION, HYPOTHETICAL (EUROFUNG)"/>
    <property type="match status" value="1"/>
</dbReference>
<dbReference type="RefSeq" id="WP_010419744.1">
    <property type="nucleotide sequence ID" value="NZ_MCRM02000002.1"/>
</dbReference>
<protein>
    <recommendedName>
        <fullName evidence="1">Aminotransferase</fullName>
        <ecNumber evidence="1">2.6.1.-</ecNumber>
    </recommendedName>
</protein>
<dbReference type="Gene3D" id="3.90.1150.10">
    <property type="entry name" value="Aspartate Aminotransferase, domain 1"/>
    <property type="match status" value="1"/>
</dbReference>
<comment type="similarity">
    <text evidence="1">Belongs to the class-I pyridoxal-phosphate-dependent aminotransferase family.</text>
</comment>
<proteinExistence type="inferred from homology"/>
<gene>
    <name evidence="3" type="ORF">BES34_003280</name>
</gene>
<dbReference type="CDD" id="cd00609">
    <property type="entry name" value="AAT_like"/>
    <property type="match status" value="1"/>
</dbReference>
<reference evidence="3" key="1">
    <citation type="submission" date="2018-01" db="EMBL/GenBank/DDBJ databases">
        <title>Genomic characterization of Leptospira inadai serogroup Lyme isolated from captured rat in Brazil and comparative analysis with human reference strain.</title>
        <authorList>
            <person name="Moreno L.Z."/>
            <person name="Loureiro A.P."/>
            <person name="Miraglia F."/>
            <person name="Kremer F.S."/>
            <person name="Eslabao M.R."/>
            <person name="Dellagostin O.A."/>
            <person name="Lilenbaum W."/>
            <person name="Moreno A.M."/>
        </authorList>
    </citation>
    <scope>NUCLEOTIDE SEQUENCE [LARGE SCALE GENOMIC DNA]</scope>
    <source>
        <strain evidence="3">M34/99</strain>
    </source>
</reference>
<dbReference type="InterPro" id="IPR004838">
    <property type="entry name" value="NHTrfase_class1_PyrdxlP-BS"/>
</dbReference>
<keyword evidence="1" id="KW-0808">Transferase</keyword>
<keyword evidence="4" id="KW-1185">Reference proteome</keyword>
<comment type="cofactor">
    <cofactor evidence="1">
        <name>pyridoxal 5'-phosphate</name>
        <dbReference type="ChEBI" id="CHEBI:597326"/>
    </cofactor>
</comment>
<dbReference type="InterPro" id="IPR015424">
    <property type="entry name" value="PyrdxlP-dep_Trfase"/>
</dbReference>
<dbReference type="Pfam" id="PF00155">
    <property type="entry name" value="Aminotran_1_2"/>
    <property type="match status" value="1"/>
</dbReference>
<evidence type="ECO:0000256" key="1">
    <source>
        <dbReference type="RuleBase" id="RU000481"/>
    </source>
</evidence>
<feature type="domain" description="Aminotransferase class I/classII large" evidence="2">
    <location>
        <begin position="56"/>
        <end position="359"/>
    </location>
</feature>
<dbReference type="Gene3D" id="3.40.640.10">
    <property type="entry name" value="Type I PLP-dependent aspartate aminotransferase-like (Major domain)"/>
    <property type="match status" value="1"/>
</dbReference>
<keyword evidence="1 3" id="KW-0032">Aminotransferase</keyword>
<dbReference type="PROSITE" id="PS00105">
    <property type="entry name" value="AA_TRANSFER_CLASS_1"/>
    <property type="match status" value="1"/>
</dbReference>
<dbReference type="SUPFAM" id="SSF53383">
    <property type="entry name" value="PLP-dependent transferases"/>
    <property type="match status" value="1"/>
</dbReference>
<evidence type="ECO:0000313" key="3">
    <source>
        <dbReference type="EMBL" id="PNV76617.1"/>
    </source>
</evidence>
<dbReference type="InterPro" id="IPR015421">
    <property type="entry name" value="PyrdxlP-dep_Trfase_major"/>
</dbReference>
<dbReference type="GO" id="GO:0008483">
    <property type="term" value="F:transaminase activity"/>
    <property type="evidence" value="ECO:0007669"/>
    <property type="project" value="UniProtKB-KW"/>
</dbReference>
<dbReference type="EMBL" id="MCRM02000002">
    <property type="protein sequence ID" value="PNV76617.1"/>
    <property type="molecule type" value="Genomic_DNA"/>
</dbReference>
<name>A0ABX4YMV9_9LEPT</name>
<sequence length="380" mass="42896">MGLRDFFIEDRLERFRIDAPCNLGESGIRNFYLSELATSLSLDLRELGFLSLADSPNRGRADLREEIAALYPNTSADQVLITTGTGEALFLTFCLLIEKGDTVSLFWPAFQALYEIPLFRNARLNTVSLLDRLEESELGFGEKNIRSLFEEHPKLVIFNHPHNPTGISTTESDRKTLRDSNLRPKDEPWILFDEHYRFQDGNSELGWTGIGISDRSIATGSITKCFGVMGLRIGWLVGPKEFIEKARSMKDYLTHTVSPISEFLTLQILRKRKELQTFIRSNLNRNITFFSECVPGLPGLDTFRSPEGGIVGFPKLERGLASKAYADMLLKQAGIFVLPGLDFETEGYIRVGFGETPERFSEGMGRWRSLGSETMALLNK</sequence>